<evidence type="ECO:0000313" key="3">
    <source>
        <dbReference type="Proteomes" id="UP000218231"/>
    </source>
</evidence>
<protein>
    <submittedName>
        <fullName evidence="2">Uncharacterized protein</fullName>
    </submittedName>
</protein>
<dbReference type="Pfam" id="PF07801">
    <property type="entry name" value="DUF1647"/>
    <property type="match status" value="1"/>
</dbReference>
<dbReference type="OrthoDB" id="10053392at2759"/>
<evidence type="ECO:0000256" key="1">
    <source>
        <dbReference type="SAM" id="MobiDB-lite"/>
    </source>
</evidence>
<gene>
    <name evidence="2" type="ORF">WR25_10436</name>
</gene>
<reference evidence="2 3" key="1">
    <citation type="journal article" date="2017" name="Curr. Biol.">
        <title>Genome architecture and evolution of a unichromosomal asexual nematode.</title>
        <authorList>
            <person name="Fradin H."/>
            <person name="Zegar C."/>
            <person name="Gutwein M."/>
            <person name="Lucas J."/>
            <person name="Kovtun M."/>
            <person name="Corcoran D."/>
            <person name="Baugh L.R."/>
            <person name="Kiontke K."/>
            <person name="Gunsalus K."/>
            <person name="Fitch D.H."/>
            <person name="Piano F."/>
        </authorList>
    </citation>
    <scope>NUCLEOTIDE SEQUENCE [LARGE SCALE GENOMIC DNA]</scope>
    <source>
        <strain evidence="2">PF1309</strain>
    </source>
</reference>
<feature type="compositionally biased region" description="Basic and acidic residues" evidence="1">
    <location>
        <begin position="241"/>
        <end position="251"/>
    </location>
</feature>
<dbReference type="PANTHER" id="PTHR31389:SF4">
    <property type="entry name" value="LD39211P"/>
    <property type="match status" value="1"/>
</dbReference>
<dbReference type="InterPro" id="IPR012444">
    <property type="entry name" value="DUF1647"/>
</dbReference>
<evidence type="ECO:0000313" key="2">
    <source>
        <dbReference type="EMBL" id="PAV62650.1"/>
    </source>
</evidence>
<keyword evidence="3" id="KW-1185">Reference proteome</keyword>
<feature type="compositionally biased region" description="Gly residues" evidence="1">
    <location>
        <begin position="228"/>
        <end position="238"/>
    </location>
</feature>
<proteinExistence type="predicted"/>
<dbReference type="Proteomes" id="UP000218231">
    <property type="component" value="Unassembled WGS sequence"/>
</dbReference>
<organism evidence="2 3">
    <name type="scientific">Diploscapter pachys</name>
    <dbReference type="NCBI Taxonomy" id="2018661"/>
    <lineage>
        <taxon>Eukaryota</taxon>
        <taxon>Metazoa</taxon>
        <taxon>Ecdysozoa</taxon>
        <taxon>Nematoda</taxon>
        <taxon>Chromadorea</taxon>
        <taxon>Rhabditida</taxon>
        <taxon>Rhabditina</taxon>
        <taxon>Rhabditomorpha</taxon>
        <taxon>Rhabditoidea</taxon>
        <taxon>Rhabditidae</taxon>
        <taxon>Diploscapter</taxon>
    </lineage>
</organism>
<name>A0A2A2JLL9_9BILA</name>
<sequence>MSKFGFSQDDVGFVTAFSDDHKDEGFRMITFMHQFFPNHNLTIFDLGLRNKTKKKIGKFCNVNLRPFNFDEYPKKVRKLKEYRWKPIVIARRPTPLKLQGHSLKNLKVGVFDFVCGDCEDERLGLRVSADTMQTIELGLATQLFGVERVDAIADQCVESRSHSHLKSFFSEEDVQRVCLELEEEDQEIYCVLVRDGNEGHLRPRMAVQRARDGLDGTETAGKTVRAGTEGGGVPGGSGIEEMERGEDGGEE</sequence>
<accession>A0A2A2JLL9</accession>
<comment type="caution">
    <text evidence="2">The sequence shown here is derived from an EMBL/GenBank/DDBJ whole genome shotgun (WGS) entry which is preliminary data.</text>
</comment>
<dbReference type="EMBL" id="LIAE01010353">
    <property type="protein sequence ID" value="PAV62650.1"/>
    <property type="molecule type" value="Genomic_DNA"/>
</dbReference>
<dbReference type="PANTHER" id="PTHR31389">
    <property type="entry name" value="LD39211P"/>
    <property type="match status" value="1"/>
</dbReference>
<dbReference type="AlphaFoldDB" id="A0A2A2JLL9"/>
<feature type="region of interest" description="Disordered" evidence="1">
    <location>
        <begin position="213"/>
        <end position="251"/>
    </location>
</feature>